<keyword evidence="1" id="KW-1185">Reference proteome</keyword>
<dbReference type="AlphaFoldDB" id="A0A915HSG0"/>
<sequence length="76" mass="8766">VFFGDDILAKSNVKGSELRLKLKQLPPSILQKIKTTVREFMAKASPIENDIVFEQYWLEAESSLQRRCNNLRTNVV</sequence>
<evidence type="ECO:0000313" key="1">
    <source>
        <dbReference type="Proteomes" id="UP000887565"/>
    </source>
</evidence>
<dbReference type="Proteomes" id="UP000887565">
    <property type="component" value="Unplaced"/>
</dbReference>
<dbReference type="WBParaSite" id="nRc.2.0.1.t04350-RA">
    <property type="protein sequence ID" value="nRc.2.0.1.t04350-RA"/>
    <property type="gene ID" value="nRc.2.0.1.g04350"/>
</dbReference>
<organism evidence="1 2">
    <name type="scientific">Romanomermis culicivorax</name>
    <name type="common">Nematode worm</name>
    <dbReference type="NCBI Taxonomy" id="13658"/>
    <lineage>
        <taxon>Eukaryota</taxon>
        <taxon>Metazoa</taxon>
        <taxon>Ecdysozoa</taxon>
        <taxon>Nematoda</taxon>
        <taxon>Enoplea</taxon>
        <taxon>Dorylaimia</taxon>
        <taxon>Mermithida</taxon>
        <taxon>Mermithoidea</taxon>
        <taxon>Mermithidae</taxon>
        <taxon>Romanomermis</taxon>
    </lineage>
</organism>
<accession>A0A915HSG0</accession>
<reference evidence="2" key="1">
    <citation type="submission" date="2022-11" db="UniProtKB">
        <authorList>
            <consortium name="WormBaseParasite"/>
        </authorList>
    </citation>
    <scope>IDENTIFICATION</scope>
</reference>
<protein>
    <submittedName>
        <fullName evidence="2">Uncharacterized protein</fullName>
    </submittedName>
</protein>
<evidence type="ECO:0000313" key="2">
    <source>
        <dbReference type="WBParaSite" id="nRc.2.0.1.t04350-RA"/>
    </source>
</evidence>
<name>A0A915HSG0_ROMCU</name>
<proteinExistence type="predicted"/>